<gene>
    <name evidence="2" type="ORF">CEUR00632_LOCUS7779</name>
    <name evidence="3" type="ORF">CEUR00632_LOCUS7783</name>
</gene>
<feature type="region of interest" description="Disordered" evidence="1">
    <location>
        <begin position="142"/>
        <end position="202"/>
    </location>
</feature>
<name>A0A6U2ETZ3_9CHLO</name>
<accession>A0A6U2ETZ3</accession>
<dbReference type="Pfam" id="PF10824">
    <property type="entry name" value="T7SS_ESX_EspC"/>
    <property type="match status" value="1"/>
</dbReference>
<organism evidence="3">
    <name type="scientific">Chlamydomonas euryale</name>
    <dbReference type="NCBI Taxonomy" id="1486919"/>
    <lineage>
        <taxon>Eukaryota</taxon>
        <taxon>Viridiplantae</taxon>
        <taxon>Chlorophyta</taxon>
        <taxon>core chlorophytes</taxon>
        <taxon>Chlorophyceae</taxon>
        <taxon>CS clade</taxon>
        <taxon>Chlamydomonadales</taxon>
        <taxon>Chlamydomonadaceae</taxon>
        <taxon>Chlamydomonas</taxon>
    </lineage>
</organism>
<reference evidence="3" key="1">
    <citation type="submission" date="2021-01" db="EMBL/GenBank/DDBJ databases">
        <authorList>
            <person name="Corre E."/>
            <person name="Pelletier E."/>
            <person name="Niang G."/>
            <person name="Scheremetjew M."/>
            <person name="Finn R."/>
            <person name="Kale V."/>
            <person name="Holt S."/>
            <person name="Cochrane G."/>
            <person name="Meng A."/>
            <person name="Brown T."/>
            <person name="Cohen L."/>
        </authorList>
    </citation>
    <scope>NUCLEOTIDE SEQUENCE</scope>
    <source>
        <strain evidence="3">CCMP219</strain>
    </source>
</reference>
<dbReference type="GO" id="GO:0009306">
    <property type="term" value="P:protein secretion"/>
    <property type="evidence" value="ECO:0007669"/>
    <property type="project" value="InterPro"/>
</dbReference>
<dbReference type="AlphaFoldDB" id="A0A6U2ETZ3"/>
<dbReference type="InterPro" id="IPR022536">
    <property type="entry name" value="EspC"/>
</dbReference>
<dbReference type="EMBL" id="HBEC01016647">
    <property type="protein sequence ID" value="CAD8287740.1"/>
    <property type="molecule type" value="Transcribed_RNA"/>
</dbReference>
<feature type="region of interest" description="Disordered" evidence="1">
    <location>
        <begin position="274"/>
        <end position="294"/>
    </location>
</feature>
<sequence length="382" mass="40050">MFGGESLPTRALTATMHAESAAPGTPGRRHALKAIEPLLIETRALKASLSAVMRQSPGKLLESKDQADLSRLGHLVNELKDYCDALIANHGEDYSVAKRLSLLHGDLNKWLGTVMAAQKDWQAKASQKPVEQAVADATLQTAGPECQQPSGGDTSAAGLDSPSAEIASSTLPGPSVHMLKQSSSSRQGSFGGEWRSSHEAAVEARRQQLEAMEAKAAKLAASLRSASAAHPVADSHGSMPSTPVHAQGRAAFLGSSSTGHVPSQAMTLQELAAQMNQRSLQSQASDGSGHHVAAHTGRATMQPATQHLTGAPMQSMHMLGSPHGHVQATQRMYEQPVQGEPQLAPAFSAGGTSLGAASGTSSDLKRKPQSSFGRLKNMFNKF</sequence>
<feature type="compositionally biased region" description="Low complexity" evidence="1">
    <location>
        <begin position="346"/>
        <end position="362"/>
    </location>
</feature>
<proteinExistence type="predicted"/>
<feature type="compositionally biased region" description="Polar residues" evidence="1">
    <location>
        <begin position="274"/>
        <end position="286"/>
    </location>
</feature>
<feature type="region of interest" description="Disordered" evidence="1">
    <location>
        <begin position="342"/>
        <end position="382"/>
    </location>
</feature>
<dbReference type="EMBL" id="HBEC01016658">
    <property type="protein sequence ID" value="CAD8287744.1"/>
    <property type="molecule type" value="Transcribed_RNA"/>
</dbReference>
<protein>
    <submittedName>
        <fullName evidence="3">Uncharacterized protein</fullName>
    </submittedName>
</protein>
<evidence type="ECO:0000313" key="2">
    <source>
        <dbReference type="EMBL" id="CAD8287740.1"/>
    </source>
</evidence>
<evidence type="ECO:0000313" key="3">
    <source>
        <dbReference type="EMBL" id="CAD8287744.1"/>
    </source>
</evidence>
<evidence type="ECO:0000256" key="1">
    <source>
        <dbReference type="SAM" id="MobiDB-lite"/>
    </source>
</evidence>